<name>A0A8J6UHE7_9BACT</name>
<dbReference type="InterPro" id="IPR023393">
    <property type="entry name" value="START-like_dom_sf"/>
</dbReference>
<keyword evidence="2" id="KW-1185">Reference proteome</keyword>
<evidence type="ECO:0000313" key="1">
    <source>
        <dbReference type="EMBL" id="MBD1401338.1"/>
    </source>
</evidence>
<sequence length="125" mass="14310">MQVRHVIGASPQQVWNVLIDTHQWPVWGPSVRAVQSPRRYIDDGLKGCLQTVLGFWVPFEITGFEPLNFWSWKVAGIQATGHRLITIDKNHCELIFEMPLAVFPYALICRQAARRIGLLARSERS</sequence>
<protein>
    <submittedName>
        <fullName evidence="1">SRPBCC family protein</fullName>
    </submittedName>
</protein>
<dbReference type="EMBL" id="JACWUN010000014">
    <property type="protein sequence ID" value="MBD1401338.1"/>
    <property type="molecule type" value="Genomic_DNA"/>
</dbReference>
<dbReference type="AlphaFoldDB" id="A0A8J6UHE7"/>
<dbReference type="RefSeq" id="WP_191156861.1">
    <property type="nucleotide sequence ID" value="NZ_JACWUN010000014.1"/>
</dbReference>
<dbReference type="SUPFAM" id="SSF55961">
    <property type="entry name" value="Bet v1-like"/>
    <property type="match status" value="1"/>
</dbReference>
<comment type="caution">
    <text evidence="1">The sequence shown here is derived from an EMBL/GenBank/DDBJ whole genome shotgun (WGS) entry which is preliminary data.</text>
</comment>
<reference evidence="1" key="1">
    <citation type="submission" date="2020-09" db="EMBL/GenBank/DDBJ databases">
        <title>Pelobacter alkaliphilus sp. nov., a novel anaerobic arsenate-reducing bacterium from terrestrial mud volcano.</title>
        <authorList>
            <person name="Khomyakova M.A."/>
            <person name="Merkel A.Y."/>
            <person name="Slobodkin A.I."/>
        </authorList>
    </citation>
    <scope>NUCLEOTIDE SEQUENCE</scope>
    <source>
        <strain evidence="1">M08fum</strain>
    </source>
</reference>
<evidence type="ECO:0000313" key="2">
    <source>
        <dbReference type="Proteomes" id="UP000632828"/>
    </source>
</evidence>
<dbReference type="InterPro" id="IPR019587">
    <property type="entry name" value="Polyketide_cyclase/dehydratase"/>
</dbReference>
<proteinExistence type="predicted"/>
<gene>
    <name evidence="1" type="ORF">ICT70_11705</name>
</gene>
<dbReference type="Proteomes" id="UP000632828">
    <property type="component" value="Unassembled WGS sequence"/>
</dbReference>
<dbReference type="Pfam" id="PF10604">
    <property type="entry name" value="Polyketide_cyc2"/>
    <property type="match status" value="1"/>
</dbReference>
<organism evidence="1 2">
    <name type="scientific">Pelovirga terrestris</name>
    <dbReference type="NCBI Taxonomy" id="2771352"/>
    <lineage>
        <taxon>Bacteria</taxon>
        <taxon>Pseudomonadati</taxon>
        <taxon>Thermodesulfobacteriota</taxon>
        <taxon>Desulfuromonadia</taxon>
        <taxon>Geobacterales</taxon>
        <taxon>Geobacteraceae</taxon>
        <taxon>Pelovirga</taxon>
    </lineage>
</organism>
<accession>A0A8J6UHE7</accession>
<dbReference type="Gene3D" id="3.30.530.20">
    <property type="match status" value="1"/>
</dbReference>